<accession>A0A6J4TVQ0</accession>
<dbReference type="EMBL" id="CADCWE010000064">
    <property type="protein sequence ID" value="CAA9532173.1"/>
    <property type="molecule type" value="Genomic_DNA"/>
</dbReference>
<name>A0A6J4TVQ0_9BACT</name>
<dbReference type="AlphaFoldDB" id="A0A6J4TVQ0"/>
<sequence length="43" mass="4449">MAGRTLRSAPRTGAATANLAGFWETTSVVDGQAMIRSADEPPS</sequence>
<organism evidence="1">
    <name type="scientific">uncultured Thermomicrobiales bacterium</name>
    <dbReference type="NCBI Taxonomy" id="1645740"/>
    <lineage>
        <taxon>Bacteria</taxon>
        <taxon>Pseudomonadati</taxon>
        <taxon>Thermomicrobiota</taxon>
        <taxon>Thermomicrobia</taxon>
        <taxon>Thermomicrobiales</taxon>
        <taxon>environmental samples</taxon>
    </lineage>
</organism>
<gene>
    <name evidence="1" type="ORF">AVDCRST_MAG73-1067</name>
</gene>
<evidence type="ECO:0000313" key="1">
    <source>
        <dbReference type="EMBL" id="CAA9532173.1"/>
    </source>
</evidence>
<proteinExistence type="predicted"/>
<protein>
    <submittedName>
        <fullName evidence="1">Uncharacterized protein</fullName>
    </submittedName>
</protein>
<reference evidence="1" key="1">
    <citation type="submission" date="2020-02" db="EMBL/GenBank/DDBJ databases">
        <authorList>
            <person name="Meier V. D."/>
        </authorList>
    </citation>
    <scope>NUCLEOTIDE SEQUENCE</scope>
    <source>
        <strain evidence="1">AVDCRST_MAG73</strain>
    </source>
</reference>